<dbReference type="InterPro" id="IPR001258">
    <property type="entry name" value="NHL_repeat"/>
</dbReference>
<gene>
    <name evidence="5" type="ORF">DNH61_11090</name>
</gene>
<protein>
    <submittedName>
        <fullName evidence="5">Copper amine oxidase</fullName>
    </submittedName>
</protein>
<dbReference type="Proteomes" id="UP000249522">
    <property type="component" value="Unassembled WGS sequence"/>
</dbReference>
<dbReference type="Pfam" id="PF07833">
    <property type="entry name" value="Cu_amine_oxidN1"/>
    <property type="match status" value="1"/>
</dbReference>
<evidence type="ECO:0000259" key="4">
    <source>
        <dbReference type="Pfam" id="PF07833"/>
    </source>
</evidence>
<dbReference type="AlphaFoldDB" id="A0A2W1LD35"/>
<dbReference type="InterPro" id="IPR036582">
    <property type="entry name" value="Mao_N_sf"/>
</dbReference>
<organism evidence="5 6">
    <name type="scientific">Paenibacillus sambharensis</name>
    <dbReference type="NCBI Taxonomy" id="1803190"/>
    <lineage>
        <taxon>Bacteria</taxon>
        <taxon>Bacillati</taxon>
        <taxon>Bacillota</taxon>
        <taxon>Bacilli</taxon>
        <taxon>Bacillales</taxon>
        <taxon>Paenibacillaceae</taxon>
        <taxon>Paenibacillus</taxon>
    </lineage>
</organism>
<keyword evidence="1" id="KW-0677">Repeat</keyword>
<dbReference type="InterPro" id="IPR011042">
    <property type="entry name" value="6-blade_b-propeller_TolB-like"/>
</dbReference>
<dbReference type="PANTHER" id="PTHR13833">
    <property type="match status" value="1"/>
</dbReference>
<keyword evidence="6" id="KW-1185">Reference proteome</keyword>
<sequence>MLILRDGRETMNRWMKQTTAAVMAAGLLMTTSLSAAPAAGGDDMAAILPLFELDTLAGGSSPGLADGRSVTSAFRYPASLAVLGDGALIISDSGNQSIRTLKDGMVTTVAGADLGLDEYGSRVGSMQDGSAEQAAFHGPAGLTVDVRGRVIAADSANHAIRMLEPAGSVVTIAGTGVLGHRDGKAAQALFYNPLDVAVNNDGVIYVADTLNHVIRKIEDGKVTTLTAASKRIVEYFPGAVSAAGDYADGPIAQAKFNEPSGLALDAKGNLYVSDTGNHRIRYIDFASGTVTTVAGNPKVVYGADGVYAEGGFEDGPVGRAAFHTPLGLAVTPDGGLLVADSLNHAIRYISRGIVTTLAGTPGEAGAIDGPAAYGLLHSPADVVSLGEGEFAVADTGNSQIRLLKPYSYPAGLKADGRIRIVFGQDIIQTEAEPLIIKGVTFVPVRVISERLGYKVHYDRAGKQVSLVKSGMSYTLVNGSTTVKLGKDEVHHTVQLQEAPFIRRGRLYLPVRFFAEQTGLDVQWLADVKAVLLRSKP</sequence>
<dbReference type="Gene3D" id="2.120.10.30">
    <property type="entry name" value="TolB, C-terminal domain"/>
    <property type="match status" value="4"/>
</dbReference>
<reference evidence="5 6" key="1">
    <citation type="submission" date="2018-06" db="EMBL/GenBank/DDBJ databases">
        <title>Paenibacillus imtechensis sp. nov.</title>
        <authorList>
            <person name="Pinnaka A.K."/>
            <person name="Singh H."/>
            <person name="Kaur M."/>
        </authorList>
    </citation>
    <scope>NUCLEOTIDE SEQUENCE [LARGE SCALE GENOMIC DNA]</scope>
    <source>
        <strain evidence="5 6">SMB1</strain>
    </source>
</reference>
<feature type="signal peptide" evidence="3">
    <location>
        <begin position="1"/>
        <end position="35"/>
    </location>
</feature>
<feature type="domain" description="Copper amine oxidase-like N-terminal" evidence="4">
    <location>
        <begin position="424"/>
        <end position="529"/>
    </location>
</feature>
<evidence type="ECO:0000313" key="6">
    <source>
        <dbReference type="Proteomes" id="UP000249522"/>
    </source>
</evidence>
<evidence type="ECO:0000256" key="1">
    <source>
        <dbReference type="ARBA" id="ARBA00022737"/>
    </source>
</evidence>
<dbReference type="InterPro" id="IPR012854">
    <property type="entry name" value="Cu_amine_oxidase-like_N"/>
</dbReference>
<dbReference type="OrthoDB" id="9799230at2"/>
<evidence type="ECO:0000256" key="3">
    <source>
        <dbReference type="SAM" id="SignalP"/>
    </source>
</evidence>
<comment type="caution">
    <text evidence="5">The sequence shown here is derived from an EMBL/GenBank/DDBJ whole genome shotgun (WGS) entry which is preliminary data.</text>
</comment>
<dbReference type="PANTHER" id="PTHR13833:SF71">
    <property type="entry name" value="NHL DOMAIN-CONTAINING PROTEIN"/>
    <property type="match status" value="1"/>
</dbReference>
<dbReference type="PROSITE" id="PS51125">
    <property type="entry name" value="NHL"/>
    <property type="match status" value="1"/>
</dbReference>
<dbReference type="SUPFAM" id="SSF101898">
    <property type="entry name" value="NHL repeat"/>
    <property type="match status" value="1"/>
</dbReference>
<evidence type="ECO:0000313" key="5">
    <source>
        <dbReference type="EMBL" id="PZD95970.1"/>
    </source>
</evidence>
<name>A0A2W1LD35_9BACL</name>
<dbReference type="EMBL" id="QKRB01000043">
    <property type="protein sequence ID" value="PZD95970.1"/>
    <property type="molecule type" value="Genomic_DNA"/>
</dbReference>
<evidence type="ECO:0000256" key="2">
    <source>
        <dbReference type="PROSITE-ProRule" id="PRU00504"/>
    </source>
</evidence>
<feature type="repeat" description="NHL" evidence="2">
    <location>
        <begin position="256"/>
        <end position="280"/>
    </location>
</feature>
<keyword evidence="3" id="KW-0732">Signal</keyword>
<dbReference type="Pfam" id="PF01436">
    <property type="entry name" value="NHL"/>
    <property type="match status" value="3"/>
</dbReference>
<feature type="chain" id="PRO_5038480720" evidence="3">
    <location>
        <begin position="36"/>
        <end position="536"/>
    </location>
</feature>
<dbReference type="Gene3D" id="3.30.457.10">
    <property type="entry name" value="Copper amine oxidase-like, N-terminal domain"/>
    <property type="match status" value="1"/>
</dbReference>
<accession>A0A2W1LD35</accession>
<proteinExistence type="predicted"/>
<dbReference type="SUPFAM" id="SSF55383">
    <property type="entry name" value="Copper amine oxidase, domain N"/>
    <property type="match status" value="1"/>
</dbReference>